<keyword evidence="3" id="KW-1185">Reference proteome</keyword>
<feature type="non-terminal residue" evidence="2">
    <location>
        <position position="212"/>
    </location>
</feature>
<name>A0A0C3QAC4_9AGAM</name>
<dbReference type="InterPro" id="IPR051681">
    <property type="entry name" value="Ser/Thr_Kinases-Pseudokinases"/>
</dbReference>
<dbReference type="PANTHER" id="PTHR44329">
    <property type="entry name" value="SERINE/THREONINE-PROTEIN KINASE TNNI3K-RELATED"/>
    <property type="match status" value="1"/>
</dbReference>
<reference evidence="3" key="2">
    <citation type="submission" date="2015-01" db="EMBL/GenBank/DDBJ databases">
        <title>Evolutionary Origins and Diversification of the Mycorrhizal Mutualists.</title>
        <authorList>
            <consortium name="DOE Joint Genome Institute"/>
            <consortium name="Mycorrhizal Genomics Consortium"/>
            <person name="Kohler A."/>
            <person name="Kuo A."/>
            <person name="Nagy L.G."/>
            <person name="Floudas D."/>
            <person name="Copeland A."/>
            <person name="Barry K.W."/>
            <person name="Cichocki N."/>
            <person name="Veneault-Fourrey C."/>
            <person name="LaButti K."/>
            <person name="Lindquist E.A."/>
            <person name="Lipzen A."/>
            <person name="Lundell T."/>
            <person name="Morin E."/>
            <person name="Murat C."/>
            <person name="Riley R."/>
            <person name="Ohm R."/>
            <person name="Sun H."/>
            <person name="Tunlid A."/>
            <person name="Henrissat B."/>
            <person name="Grigoriev I.V."/>
            <person name="Hibbett D.S."/>
            <person name="Martin F."/>
        </authorList>
    </citation>
    <scope>NUCLEOTIDE SEQUENCE [LARGE SCALE GENOMIC DNA]</scope>
    <source>
        <strain evidence="3">MUT 4182</strain>
    </source>
</reference>
<dbReference type="STRING" id="1051891.A0A0C3QAC4"/>
<dbReference type="AlphaFoldDB" id="A0A0C3QAC4"/>
<dbReference type="InterPro" id="IPR008271">
    <property type="entry name" value="Ser/Thr_kinase_AS"/>
</dbReference>
<dbReference type="Pfam" id="PF07714">
    <property type="entry name" value="PK_Tyr_Ser-Thr"/>
    <property type="match status" value="1"/>
</dbReference>
<dbReference type="PROSITE" id="PS50011">
    <property type="entry name" value="PROTEIN_KINASE_DOM"/>
    <property type="match status" value="1"/>
</dbReference>
<organism evidence="2 3">
    <name type="scientific">Tulasnella calospora MUT 4182</name>
    <dbReference type="NCBI Taxonomy" id="1051891"/>
    <lineage>
        <taxon>Eukaryota</taxon>
        <taxon>Fungi</taxon>
        <taxon>Dikarya</taxon>
        <taxon>Basidiomycota</taxon>
        <taxon>Agaricomycotina</taxon>
        <taxon>Agaricomycetes</taxon>
        <taxon>Cantharellales</taxon>
        <taxon>Tulasnellaceae</taxon>
        <taxon>Tulasnella</taxon>
    </lineage>
</organism>
<dbReference type="HOGENOM" id="CLU_000288_7_18_1"/>
<evidence type="ECO:0000313" key="3">
    <source>
        <dbReference type="Proteomes" id="UP000054248"/>
    </source>
</evidence>
<dbReference type="SMART" id="SM00220">
    <property type="entry name" value="S_TKc"/>
    <property type="match status" value="1"/>
</dbReference>
<dbReference type="SUPFAM" id="SSF56112">
    <property type="entry name" value="Protein kinase-like (PK-like)"/>
    <property type="match status" value="1"/>
</dbReference>
<gene>
    <name evidence="2" type="ORF">M407DRAFT_80829</name>
</gene>
<sequence length="212" mass="23885">MHKRMTRETSIWSKLIHPNVVPLRGYSLDEDGTPAIISRWMDNGDVLTYLAKHHFADRRKLVRQVAEGLSYLHSQSPPVVHGDLKGGNVLIDREGDAALCDFGMSIFLMDCQTMSSTSNAAVGTLRWCAPELLASDVPLRTLATDIWAFASLSLEILTGRLPFYNCTNDVKVIQNIALGKTPAREDYPELPMDNRFWEVLEACWKQNPDERP</sequence>
<dbReference type="PROSITE" id="PS00108">
    <property type="entry name" value="PROTEIN_KINASE_ST"/>
    <property type="match status" value="1"/>
</dbReference>
<dbReference type="OrthoDB" id="4062651at2759"/>
<dbReference type="InterPro" id="IPR000719">
    <property type="entry name" value="Prot_kinase_dom"/>
</dbReference>
<accession>A0A0C3QAC4</accession>
<dbReference type="EMBL" id="KN823151">
    <property type="protein sequence ID" value="KIO21064.1"/>
    <property type="molecule type" value="Genomic_DNA"/>
</dbReference>
<proteinExistence type="predicted"/>
<dbReference type="GO" id="GO:0004674">
    <property type="term" value="F:protein serine/threonine kinase activity"/>
    <property type="evidence" value="ECO:0007669"/>
    <property type="project" value="TreeGrafter"/>
</dbReference>
<evidence type="ECO:0000313" key="2">
    <source>
        <dbReference type="EMBL" id="KIO21064.1"/>
    </source>
</evidence>
<evidence type="ECO:0000259" key="1">
    <source>
        <dbReference type="PROSITE" id="PS50011"/>
    </source>
</evidence>
<dbReference type="InterPro" id="IPR011009">
    <property type="entry name" value="Kinase-like_dom_sf"/>
</dbReference>
<dbReference type="GO" id="GO:0005524">
    <property type="term" value="F:ATP binding"/>
    <property type="evidence" value="ECO:0007669"/>
    <property type="project" value="InterPro"/>
</dbReference>
<dbReference type="Proteomes" id="UP000054248">
    <property type="component" value="Unassembled WGS sequence"/>
</dbReference>
<feature type="domain" description="Protein kinase" evidence="1">
    <location>
        <begin position="1"/>
        <end position="212"/>
    </location>
</feature>
<dbReference type="InterPro" id="IPR001245">
    <property type="entry name" value="Ser-Thr/Tyr_kinase_cat_dom"/>
</dbReference>
<reference evidence="2 3" key="1">
    <citation type="submission" date="2014-04" db="EMBL/GenBank/DDBJ databases">
        <authorList>
            <consortium name="DOE Joint Genome Institute"/>
            <person name="Kuo A."/>
            <person name="Girlanda M."/>
            <person name="Perotto S."/>
            <person name="Kohler A."/>
            <person name="Nagy L.G."/>
            <person name="Floudas D."/>
            <person name="Copeland A."/>
            <person name="Barry K.W."/>
            <person name="Cichocki N."/>
            <person name="Veneault-Fourrey C."/>
            <person name="LaButti K."/>
            <person name="Lindquist E.A."/>
            <person name="Lipzen A."/>
            <person name="Lundell T."/>
            <person name="Morin E."/>
            <person name="Murat C."/>
            <person name="Sun H."/>
            <person name="Tunlid A."/>
            <person name="Henrissat B."/>
            <person name="Grigoriev I.V."/>
            <person name="Hibbett D.S."/>
            <person name="Martin F."/>
            <person name="Nordberg H.P."/>
            <person name="Cantor M.N."/>
            <person name="Hua S.X."/>
        </authorList>
    </citation>
    <scope>NUCLEOTIDE SEQUENCE [LARGE SCALE GENOMIC DNA]</scope>
    <source>
        <strain evidence="2 3">MUT 4182</strain>
    </source>
</reference>
<protein>
    <recommendedName>
        <fullName evidence="1">Protein kinase domain-containing protein</fullName>
    </recommendedName>
</protein>
<dbReference type="PANTHER" id="PTHR44329:SF214">
    <property type="entry name" value="PROTEIN KINASE DOMAIN-CONTAINING PROTEIN"/>
    <property type="match status" value="1"/>
</dbReference>
<dbReference type="Gene3D" id="1.10.510.10">
    <property type="entry name" value="Transferase(Phosphotransferase) domain 1"/>
    <property type="match status" value="1"/>
</dbReference>